<evidence type="ECO:0000313" key="11">
    <source>
        <dbReference type="EMBL" id="KAK2719648.1"/>
    </source>
</evidence>
<keyword evidence="7" id="KW-0482">Metalloprotease</keyword>
<keyword evidence="8" id="KW-0106">Calcium</keyword>
<keyword evidence="2" id="KW-0645">Protease</keyword>
<accession>A0AA88HYS9</accession>
<dbReference type="InterPro" id="IPR024079">
    <property type="entry name" value="MetalloPept_cat_dom_sf"/>
</dbReference>
<feature type="binding site" evidence="8">
    <location>
        <position position="279"/>
    </location>
    <ligand>
        <name>Ca(2+)</name>
        <dbReference type="ChEBI" id="CHEBI:29108"/>
        <label>2</label>
    </ligand>
</feature>
<protein>
    <recommendedName>
        <fullName evidence="10">Peptidase metallopeptidase domain-containing protein</fullName>
    </recommendedName>
</protein>
<feature type="binding site" evidence="8">
    <location>
        <position position="257"/>
    </location>
    <ligand>
        <name>Zn(2+)</name>
        <dbReference type="ChEBI" id="CHEBI:29105"/>
        <label>1</label>
    </ligand>
</feature>
<dbReference type="GO" id="GO:0006508">
    <property type="term" value="P:proteolysis"/>
    <property type="evidence" value="ECO:0007669"/>
    <property type="project" value="UniProtKB-KW"/>
</dbReference>
<evidence type="ECO:0000256" key="4">
    <source>
        <dbReference type="ARBA" id="ARBA00022729"/>
    </source>
</evidence>
<feature type="binding site" evidence="8">
    <location>
        <position position="259"/>
    </location>
    <ligand>
        <name>Zn(2+)</name>
        <dbReference type="ChEBI" id="CHEBI:29105"/>
        <label>1</label>
    </ligand>
</feature>
<dbReference type="InterPro" id="IPR018487">
    <property type="entry name" value="Hemopexin-like_repeat"/>
</dbReference>
<feature type="binding site" evidence="8">
    <location>
        <position position="288"/>
    </location>
    <ligand>
        <name>Ca(2+)</name>
        <dbReference type="ChEBI" id="CHEBI:29108"/>
        <label>1</label>
    </ligand>
</feature>
<dbReference type="Proteomes" id="UP001187531">
    <property type="component" value="Unassembled WGS sequence"/>
</dbReference>
<evidence type="ECO:0000256" key="7">
    <source>
        <dbReference type="ARBA" id="ARBA00023049"/>
    </source>
</evidence>
<comment type="caution">
    <text evidence="11">The sequence shown here is derived from an EMBL/GenBank/DDBJ whole genome shotgun (WGS) entry which is preliminary data.</text>
</comment>
<dbReference type="GO" id="GO:0031012">
    <property type="term" value="C:extracellular matrix"/>
    <property type="evidence" value="ECO:0007669"/>
    <property type="project" value="InterPro"/>
</dbReference>
<dbReference type="GO" id="GO:0008270">
    <property type="term" value="F:zinc ion binding"/>
    <property type="evidence" value="ECO:0007669"/>
    <property type="project" value="InterPro"/>
</dbReference>
<evidence type="ECO:0000259" key="10">
    <source>
        <dbReference type="SMART" id="SM00235"/>
    </source>
</evidence>
<evidence type="ECO:0000256" key="8">
    <source>
        <dbReference type="PIRSR" id="PIRSR621190-2"/>
    </source>
</evidence>
<dbReference type="InterPro" id="IPR001818">
    <property type="entry name" value="Pept_M10_metallopeptidase"/>
</dbReference>
<feature type="domain" description="Peptidase metallopeptidase" evidence="10">
    <location>
        <begin position="194"/>
        <end position="331"/>
    </location>
</feature>
<dbReference type="GO" id="GO:0030198">
    <property type="term" value="P:extracellular matrix organization"/>
    <property type="evidence" value="ECO:0007669"/>
    <property type="project" value="TreeGrafter"/>
</dbReference>
<feature type="binding site" evidence="8">
    <location>
        <position position="283"/>
    </location>
    <ligand>
        <name>Zn(2+)</name>
        <dbReference type="ChEBI" id="CHEBI:29105"/>
        <label>1</label>
    </ligand>
</feature>
<proteinExistence type="inferred from homology"/>
<dbReference type="SMART" id="SM00235">
    <property type="entry name" value="ZnMc"/>
    <property type="match status" value="1"/>
</dbReference>
<dbReference type="PROSITE" id="PS51642">
    <property type="entry name" value="HEMOPEXIN_2"/>
    <property type="match status" value="1"/>
</dbReference>
<dbReference type="InterPro" id="IPR006026">
    <property type="entry name" value="Peptidase_Metallo"/>
</dbReference>
<feature type="non-terminal residue" evidence="11">
    <location>
        <position position="1"/>
    </location>
</feature>
<comment type="similarity">
    <text evidence="1">Belongs to the peptidase M10A family.</text>
</comment>
<dbReference type="SUPFAM" id="SSF55486">
    <property type="entry name" value="Metalloproteases ('zincins'), catalytic domain"/>
    <property type="match status" value="1"/>
</dbReference>
<keyword evidence="4" id="KW-0732">Signal</keyword>
<feature type="binding site" evidence="8">
    <location>
        <position position="286"/>
    </location>
    <ligand>
        <name>Ca(2+)</name>
        <dbReference type="ChEBI" id="CHEBI:29108"/>
        <label>1</label>
    </ligand>
</feature>
<dbReference type="InterPro" id="IPR036375">
    <property type="entry name" value="Hemopexin-like_dom_sf"/>
</dbReference>
<dbReference type="PRINTS" id="PR00138">
    <property type="entry name" value="MATRIXIN"/>
</dbReference>
<feature type="binding site" evidence="8">
    <location>
        <position position="264"/>
    </location>
    <ligand>
        <name>Ca(2+)</name>
        <dbReference type="ChEBI" id="CHEBI:29108"/>
        <label>3</label>
    </ligand>
</feature>
<dbReference type="InterPro" id="IPR021190">
    <property type="entry name" value="Pept_M10A"/>
</dbReference>
<evidence type="ECO:0000256" key="1">
    <source>
        <dbReference type="ARBA" id="ARBA00010370"/>
    </source>
</evidence>
<feature type="binding site" evidence="8">
    <location>
        <position position="288"/>
    </location>
    <ligand>
        <name>Ca(2+)</name>
        <dbReference type="ChEBI" id="CHEBI:29108"/>
        <label>3</label>
    </ligand>
</feature>
<evidence type="ECO:0000256" key="9">
    <source>
        <dbReference type="PROSITE-ProRule" id="PRU01011"/>
    </source>
</evidence>
<evidence type="ECO:0000256" key="3">
    <source>
        <dbReference type="ARBA" id="ARBA00022723"/>
    </source>
</evidence>
<keyword evidence="3 8" id="KW-0479">Metal-binding</keyword>
<dbReference type="EMBL" id="JAVRJZ010000008">
    <property type="protein sequence ID" value="KAK2719648.1"/>
    <property type="molecule type" value="Genomic_DNA"/>
</dbReference>
<feature type="binding site" evidence="8">
    <location>
        <position position="272"/>
    </location>
    <ligand>
        <name>Zn(2+)</name>
        <dbReference type="ChEBI" id="CHEBI:29105"/>
        <label>1</label>
    </ligand>
</feature>
<evidence type="ECO:0000256" key="5">
    <source>
        <dbReference type="ARBA" id="ARBA00022801"/>
    </source>
</evidence>
<sequence length="357" mass="41562">MKPANVKMFSDELSALNWESKFRENSPSLAFEKFNTPLLGIYDLICPLKSMKIRKKAVRKPWVDDELLRMIDIRNALYTAHINEPNDFSFAQFKDQRNLVNSTRRKKMRNFYGNKFKKNASNPKATWKITNEVIRGSPAPQKYSLNFGGEIVRDLNKVCDLFAYHFSKIGETVQSEAAVNNELLIEESTFYDLRGCRWRVKDLTYRISRYPSKLKKLDVDIEIARAFNLWTKATQLNFFKRETGGVHIEIRFESYKHGDGYPFDGPGSTLAHADVPINGGDVHFDDTETWTINSYKGSQYWRFDPSQRPPIESGYPKNISDWESLPVNMQSAFQYINGYTYFFKNGEYWGLNGRSFK</sequence>
<keyword evidence="5" id="KW-0378">Hydrolase</keyword>
<dbReference type="GO" id="GO:0030574">
    <property type="term" value="P:collagen catabolic process"/>
    <property type="evidence" value="ECO:0007669"/>
    <property type="project" value="TreeGrafter"/>
</dbReference>
<evidence type="ECO:0000256" key="6">
    <source>
        <dbReference type="ARBA" id="ARBA00022833"/>
    </source>
</evidence>
<feature type="repeat" description="Hemopexin" evidence="9">
    <location>
        <begin position="277"/>
        <end position="326"/>
    </location>
</feature>
<comment type="cofactor">
    <cofactor evidence="8">
        <name>Ca(2+)</name>
        <dbReference type="ChEBI" id="CHEBI:29108"/>
    </cofactor>
    <text evidence="8">Can bind about 5 Ca(2+) ions per subunit.</text>
</comment>
<evidence type="ECO:0000313" key="12">
    <source>
        <dbReference type="Proteomes" id="UP001187531"/>
    </source>
</evidence>
<dbReference type="Gene3D" id="3.40.390.10">
    <property type="entry name" value="Collagenase (Catalytic Domain)"/>
    <property type="match status" value="1"/>
</dbReference>
<feature type="binding site" evidence="8">
    <location>
        <position position="281"/>
    </location>
    <ligand>
        <name>Ca(2+)</name>
        <dbReference type="ChEBI" id="CHEBI:29108"/>
        <label>2</label>
    </ligand>
</feature>
<feature type="binding site" evidence="8">
    <location>
        <position position="265"/>
    </location>
    <ligand>
        <name>Ca(2+)</name>
        <dbReference type="ChEBI" id="CHEBI:29108"/>
        <label>3</label>
    </ligand>
</feature>
<organism evidence="11 12">
    <name type="scientific">Artemia franciscana</name>
    <name type="common">Brine shrimp</name>
    <name type="synonym">Artemia sanfranciscana</name>
    <dbReference type="NCBI Taxonomy" id="6661"/>
    <lineage>
        <taxon>Eukaryota</taxon>
        <taxon>Metazoa</taxon>
        <taxon>Ecdysozoa</taxon>
        <taxon>Arthropoda</taxon>
        <taxon>Crustacea</taxon>
        <taxon>Branchiopoda</taxon>
        <taxon>Anostraca</taxon>
        <taxon>Artemiidae</taxon>
        <taxon>Artemia</taxon>
    </lineage>
</organism>
<name>A0AA88HYS9_ARTSF</name>
<dbReference type="AlphaFoldDB" id="A0AA88HYS9"/>
<dbReference type="GO" id="GO:0004222">
    <property type="term" value="F:metalloendopeptidase activity"/>
    <property type="evidence" value="ECO:0007669"/>
    <property type="project" value="InterPro"/>
</dbReference>
<dbReference type="GO" id="GO:0005615">
    <property type="term" value="C:extracellular space"/>
    <property type="evidence" value="ECO:0007669"/>
    <property type="project" value="TreeGrafter"/>
</dbReference>
<comment type="cofactor">
    <cofactor evidence="8">
        <name>Zn(2+)</name>
        <dbReference type="ChEBI" id="CHEBI:29105"/>
    </cofactor>
    <text evidence="8">Binds 2 Zn(2+) ions per subunit.</text>
</comment>
<evidence type="ECO:0000256" key="2">
    <source>
        <dbReference type="ARBA" id="ARBA00022670"/>
    </source>
</evidence>
<keyword evidence="6 8" id="KW-0862">Zinc</keyword>
<dbReference type="Pfam" id="PF00413">
    <property type="entry name" value="Peptidase_M10"/>
    <property type="match status" value="1"/>
</dbReference>
<gene>
    <name evidence="11" type="ORF">QYM36_005209</name>
</gene>
<reference evidence="11" key="1">
    <citation type="submission" date="2023-07" db="EMBL/GenBank/DDBJ databases">
        <title>Chromosome-level genome assembly of Artemia franciscana.</title>
        <authorList>
            <person name="Jo E."/>
        </authorList>
    </citation>
    <scope>NUCLEOTIDE SEQUENCE</scope>
    <source>
        <tissue evidence="11">Whole body</tissue>
    </source>
</reference>
<feature type="binding site" evidence="8">
    <location>
        <position position="285"/>
    </location>
    <ligand>
        <name>Ca(2+)</name>
        <dbReference type="ChEBI" id="CHEBI:29108"/>
        <label>3</label>
    </ligand>
</feature>
<dbReference type="PANTHER" id="PTHR10201">
    <property type="entry name" value="MATRIX METALLOPROTEINASE"/>
    <property type="match status" value="1"/>
</dbReference>
<dbReference type="SUPFAM" id="SSF50923">
    <property type="entry name" value="Hemopexin-like domain"/>
    <property type="match status" value="1"/>
</dbReference>
<keyword evidence="12" id="KW-1185">Reference proteome</keyword>
<dbReference type="PANTHER" id="PTHR10201:SF291">
    <property type="entry name" value="MATRIX METALLOPROTEINASE 1, ISOFORM C-RELATED"/>
    <property type="match status" value="1"/>
</dbReference>